<dbReference type="Gene3D" id="2.160.20.80">
    <property type="entry name" value="E3 ubiquitin-protein ligase SopA"/>
    <property type="match status" value="1"/>
</dbReference>
<dbReference type="EMBL" id="BONG01000007">
    <property type="protein sequence ID" value="GIF88163.1"/>
    <property type="molecule type" value="Genomic_DNA"/>
</dbReference>
<dbReference type="Pfam" id="PF00805">
    <property type="entry name" value="Pentapeptide"/>
    <property type="match status" value="1"/>
</dbReference>
<organism evidence="1 2">
    <name type="scientific">Catellatospora chokoriensis</name>
    <dbReference type="NCBI Taxonomy" id="310353"/>
    <lineage>
        <taxon>Bacteria</taxon>
        <taxon>Bacillati</taxon>
        <taxon>Actinomycetota</taxon>
        <taxon>Actinomycetes</taxon>
        <taxon>Micromonosporales</taxon>
        <taxon>Micromonosporaceae</taxon>
        <taxon>Catellatospora</taxon>
    </lineage>
</organism>
<proteinExistence type="predicted"/>
<reference evidence="1 2" key="1">
    <citation type="submission" date="2021-01" db="EMBL/GenBank/DDBJ databases">
        <title>Whole genome shotgun sequence of Catellatospora chokoriensis NBRC 107358.</title>
        <authorList>
            <person name="Komaki H."/>
            <person name="Tamura T."/>
        </authorList>
    </citation>
    <scope>NUCLEOTIDE SEQUENCE [LARGE SCALE GENOMIC DNA]</scope>
    <source>
        <strain evidence="1 2">NBRC 107358</strain>
    </source>
</reference>
<evidence type="ECO:0000313" key="2">
    <source>
        <dbReference type="Proteomes" id="UP000619293"/>
    </source>
</evidence>
<name>A0A8J3JWH2_9ACTN</name>
<gene>
    <name evidence="1" type="ORF">Cch02nite_16070</name>
</gene>
<sequence>MLNDEALVERWLVPGGPELQSEVIRRLRAGERLDGLALDRIDGRWDLRGLGAPEPRAAEPDSATRQAGGMTFTFEFSDVAATLEFQRARLVDLDLRGAHLPRLRLFGCVIDNSLFDGAHCVGLRMWATDVSDTSFLAADLARSSVGGWYAGRGNRLRDVDFRHADLSRLGCGVASFTDVDFAHAQLECTNFWQASLVRCRFAGVLREVVFDGRVLEPERDLAPNPMQDVDMRGVTAFDDVDFRGVNFDRVDLPDHPALVVVRGVARVEAGLQRLADRDDHAAQEARGRLQHLRKFMGVAGGADQALIDMRTLIDPEAALLLRVLLT</sequence>
<evidence type="ECO:0008006" key="3">
    <source>
        <dbReference type="Google" id="ProtNLM"/>
    </source>
</evidence>
<protein>
    <recommendedName>
        <fullName evidence="3">Pentapeptide repeat-containing protein</fullName>
    </recommendedName>
</protein>
<accession>A0A8J3JWH2</accession>
<comment type="caution">
    <text evidence="1">The sequence shown here is derived from an EMBL/GenBank/DDBJ whole genome shotgun (WGS) entry which is preliminary data.</text>
</comment>
<dbReference type="InterPro" id="IPR001646">
    <property type="entry name" value="5peptide_repeat"/>
</dbReference>
<evidence type="ECO:0000313" key="1">
    <source>
        <dbReference type="EMBL" id="GIF88163.1"/>
    </source>
</evidence>
<dbReference type="AlphaFoldDB" id="A0A8J3JWH2"/>
<keyword evidence="2" id="KW-1185">Reference proteome</keyword>
<dbReference type="Proteomes" id="UP000619293">
    <property type="component" value="Unassembled WGS sequence"/>
</dbReference>
<dbReference type="RefSeq" id="WP_191839938.1">
    <property type="nucleotide sequence ID" value="NZ_BAAALB010000020.1"/>
</dbReference>
<dbReference type="SUPFAM" id="SSF141571">
    <property type="entry name" value="Pentapeptide repeat-like"/>
    <property type="match status" value="1"/>
</dbReference>